<dbReference type="AlphaFoldDB" id="A0A433HFM4"/>
<feature type="domain" description="Tyr recombinase" evidence="2">
    <location>
        <begin position="121"/>
        <end position="292"/>
    </location>
</feature>
<name>A0A433HFM4_9BACI</name>
<dbReference type="PANTHER" id="PTHR30349:SF64">
    <property type="entry name" value="PROPHAGE INTEGRASE INTD-RELATED"/>
    <property type="match status" value="1"/>
</dbReference>
<keyword evidence="1" id="KW-0233">DNA recombination</keyword>
<dbReference type="Proteomes" id="UP000267430">
    <property type="component" value="Unassembled WGS sequence"/>
</dbReference>
<organism evidence="3 4">
    <name type="scientific">Peribacillus cavernae</name>
    <dbReference type="NCBI Taxonomy" id="1674310"/>
    <lineage>
        <taxon>Bacteria</taxon>
        <taxon>Bacillati</taxon>
        <taxon>Bacillota</taxon>
        <taxon>Bacilli</taxon>
        <taxon>Bacillales</taxon>
        <taxon>Bacillaceae</taxon>
        <taxon>Peribacillus</taxon>
    </lineage>
</organism>
<comment type="caution">
    <text evidence="3">The sequence shown here is derived from an EMBL/GenBank/DDBJ whole genome shotgun (WGS) entry which is preliminary data.</text>
</comment>
<dbReference type="InterPro" id="IPR011010">
    <property type="entry name" value="DNA_brk_join_enz"/>
</dbReference>
<protein>
    <recommendedName>
        <fullName evidence="2">Tyr recombinase domain-containing protein</fullName>
    </recommendedName>
</protein>
<evidence type="ECO:0000313" key="3">
    <source>
        <dbReference type="EMBL" id="RUQ27023.1"/>
    </source>
</evidence>
<dbReference type="Pfam" id="PF00589">
    <property type="entry name" value="Phage_integrase"/>
    <property type="match status" value="1"/>
</dbReference>
<evidence type="ECO:0000259" key="2">
    <source>
        <dbReference type="PROSITE" id="PS51898"/>
    </source>
</evidence>
<gene>
    <name evidence="3" type="ORF">ELQ35_16810</name>
</gene>
<dbReference type="InterPro" id="IPR050090">
    <property type="entry name" value="Tyrosine_recombinase_XerCD"/>
</dbReference>
<dbReference type="EMBL" id="RYZZ01000030">
    <property type="protein sequence ID" value="RUQ27023.1"/>
    <property type="molecule type" value="Genomic_DNA"/>
</dbReference>
<dbReference type="PROSITE" id="PS51898">
    <property type="entry name" value="TYR_RECOMBINASE"/>
    <property type="match status" value="1"/>
</dbReference>
<sequence>MCFKTLWNRMFKGGTTMNGRFKSNFAQYMESLIKEKHNSGFSLKYMEKHLDEFDWFCRNNFPNKVSLDKELVEAWVYHTKSKSIQEVQKRFRTMMHLGNYMLPLRGDTYITKNKLKRAKPKEPHIFTDAQLEEFFRICDGLKAVKYPPYRHLVTSVMFRLIYCCGLRNSEACNLKCSEINLKDGTIKIYESKGHKNRVVYMSADLTELCRKYDSVMETKNPGREYFFPSSRAAKYNNTSVCRLFDNILRKTSFFGKTSKKPTCHGLRHTFAVNSMRKCIEDGGNFDIMIRYL</sequence>
<evidence type="ECO:0000256" key="1">
    <source>
        <dbReference type="ARBA" id="ARBA00023172"/>
    </source>
</evidence>
<dbReference type="PANTHER" id="PTHR30349">
    <property type="entry name" value="PHAGE INTEGRASE-RELATED"/>
    <property type="match status" value="1"/>
</dbReference>
<keyword evidence="4" id="KW-1185">Reference proteome</keyword>
<dbReference type="InterPro" id="IPR002104">
    <property type="entry name" value="Integrase_catalytic"/>
</dbReference>
<proteinExistence type="predicted"/>
<dbReference type="GO" id="GO:0015074">
    <property type="term" value="P:DNA integration"/>
    <property type="evidence" value="ECO:0007669"/>
    <property type="project" value="InterPro"/>
</dbReference>
<dbReference type="GO" id="GO:0003677">
    <property type="term" value="F:DNA binding"/>
    <property type="evidence" value="ECO:0007669"/>
    <property type="project" value="InterPro"/>
</dbReference>
<evidence type="ECO:0000313" key="4">
    <source>
        <dbReference type="Proteomes" id="UP000267430"/>
    </source>
</evidence>
<dbReference type="OrthoDB" id="9766545at2"/>
<reference evidence="3 4" key="1">
    <citation type="submission" date="2018-12" db="EMBL/GenBank/DDBJ databases">
        <title>Bacillus chawlae sp. nov., Bacillus glennii sp. nov., and Bacillus saganii sp. nov. Isolated from the Vehicle Assembly Building at Kennedy Space Center where the Viking Spacecraft were Assembled.</title>
        <authorList>
            <person name="Seuylemezian A."/>
            <person name="Vaishampayan P."/>
        </authorList>
    </citation>
    <scope>NUCLEOTIDE SEQUENCE [LARGE SCALE GENOMIC DNA]</scope>
    <source>
        <strain evidence="3 4">L5</strain>
    </source>
</reference>
<dbReference type="GO" id="GO:0006310">
    <property type="term" value="P:DNA recombination"/>
    <property type="evidence" value="ECO:0007669"/>
    <property type="project" value="UniProtKB-KW"/>
</dbReference>
<dbReference type="InterPro" id="IPR013762">
    <property type="entry name" value="Integrase-like_cat_sf"/>
</dbReference>
<dbReference type="SUPFAM" id="SSF56349">
    <property type="entry name" value="DNA breaking-rejoining enzymes"/>
    <property type="match status" value="1"/>
</dbReference>
<dbReference type="Gene3D" id="1.10.443.10">
    <property type="entry name" value="Intergrase catalytic core"/>
    <property type="match status" value="1"/>
</dbReference>
<accession>A0A433HFM4</accession>